<dbReference type="UniPathway" id="UPA00053">
    <property type="reaction ID" value="UER00086"/>
</dbReference>
<dbReference type="RefSeq" id="WP_129352758.1">
    <property type="nucleotide sequence ID" value="NZ_CP026538.1"/>
</dbReference>
<keyword evidence="11" id="KW-0472">Membrane</keyword>
<evidence type="ECO:0000256" key="1">
    <source>
        <dbReference type="ARBA" id="ARBA00001864"/>
    </source>
</evidence>
<evidence type="ECO:0000256" key="10">
    <source>
        <dbReference type="PIRSR" id="PIRSR001399-3"/>
    </source>
</evidence>
<evidence type="ECO:0000313" key="13">
    <source>
        <dbReference type="Proteomes" id="UP000293296"/>
    </source>
</evidence>
<dbReference type="AlphaFoldDB" id="A0A4P6HKV9"/>
<proteinExistence type="inferred from homology"/>
<dbReference type="GO" id="GO:0009423">
    <property type="term" value="P:chorismate biosynthetic process"/>
    <property type="evidence" value="ECO:0007669"/>
    <property type="project" value="UniProtKB-UniRule"/>
</dbReference>
<evidence type="ECO:0000256" key="11">
    <source>
        <dbReference type="SAM" id="Phobius"/>
    </source>
</evidence>
<accession>A0A4P6HKV9</accession>
<dbReference type="InterPro" id="IPR036441">
    <property type="entry name" value="DHquinase_II_sf"/>
</dbReference>
<evidence type="ECO:0000256" key="5">
    <source>
        <dbReference type="ARBA" id="ARBA00012060"/>
    </source>
</evidence>
<name>A0A4P6HKV9_9BACT</name>
<evidence type="ECO:0000256" key="6">
    <source>
        <dbReference type="ARBA" id="ARBA00023239"/>
    </source>
</evidence>
<comment type="catalytic activity">
    <reaction evidence="1 7">
        <text>3-dehydroquinate = 3-dehydroshikimate + H2O</text>
        <dbReference type="Rhea" id="RHEA:21096"/>
        <dbReference type="ChEBI" id="CHEBI:15377"/>
        <dbReference type="ChEBI" id="CHEBI:16630"/>
        <dbReference type="ChEBI" id="CHEBI:32364"/>
        <dbReference type="EC" id="4.2.1.10"/>
    </reaction>
</comment>
<keyword evidence="13" id="KW-1185">Reference proteome</keyword>
<feature type="binding site" evidence="7 9">
    <location>
        <position position="92"/>
    </location>
    <ligand>
        <name>substrate</name>
    </ligand>
</feature>
<dbReference type="InterPro" id="IPR001874">
    <property type="entry name" value="DHquinase_II"/>
</dbReference>
<feature type="active site" description="Proton donor" evidence="7 8">
    <location>
        <position position="105"/>
    </location>
</feature>
<comment type="pathway">
    <text evidence="2 7">Metabolic intermediate biosynthesis; chorismate biosynthesis; chorismate from D-erythrose 4-phosphate and phosphoenolpyruvate: step 3/7.</text>
</comment>
<feature type="binding site" evidence="7 9">
    <location>
        <position position="79"/>
    </location>
    <ligand>
        <name>substrate</name>
    </ligand>
</feature>
<evidence type="ECO:0000256" key="3">
    <source>
        <dbReference type="ARBA" id="ARBA00011037"/>
    </source>
</evidence>
<dbReference type="EC" id="4.2.1.10" evidence="5 7"/>
<dbReference type="GO" id="GO:0003855">
    <property type="term" value="F:3-dehydroquinate dehydratase activity"/>
    <property type="evidence" value="ECO:0007669"/>
    <property type="project" value="UniProtKB-UniRule"/>
</dbReference>
<dbReference type="KEGG" id="dcb:C3Y92_11560"/>
<keyword evidence="11" id="KW-0812">Transmembrane</keyword>
<keyword evidence="7" id="KW-0057">Aromatic amino acid biosynthesis</keyword>
<evidence type="ECO:0000256" key="4">
    <source>
        <dbReference type="ARBA" id="ARBA00011193"/>
    </source>
</evidence>
<keyword evidence="7" id="KW-0028">Amino-acid biosynthesis</keyword>
<dbReference type="GO" id="GO:0019631">
    <property type="term" value="P:quinate catabolic process"/>
    <property type="evidence" value="ECO:0007669"/>
    <property type="project" value="TreeGrafter"/>
</dbReference>
<feature type="binding site" evidence="7 9">
    <location>
        <position position="85"/>
    </location>
    <ligand>
        <name>substrate</name>
    </ligand>
</feature>
<organism evidence="12 13">
    <name type="scientific">Solidesulfovibrio carbinolicus</name>
    <dbReference type="NCBI Taxonomy" id="296842"/>
    <lineage>
        <taxon>Bacteria</taxon>
        <taxon>Pseudomonadati</taxon>
        <taxon>Thermodesulfobacteriota</taxon>
        <taxon>Desulfovibrionia</taxon>
        <taxon>Desulfovibrionales</taxon>
        <taxon>Desulfovibrionaceae</taxon>
        <taxon>Solidesulfovibrio</taxon>
    </lineage>
</organism>
<feature type="active site" description="Proton acceptor" evidence="7 8">
    <location>
        <position position="25"/>
    </location>
</feature>
<dbReference type="NCBIfam" id="NF003807">
    <property type="entry name" value="PRK05395.1-4"/>
    <property type="match status" value="1"/>
</dbReference>
<comment type="similarity">
    <text evidence="3 7">Belongs to the type-II 3-dehydroquinase family.</text>
</comment>
<evidence type="ECO:0000256" key="2">
    <source>
        <dbReference type="ARBA" id="ARBA00004902"/>
    </source>
</evidence>
<dbReference type="Proteomes" id="UP000293296">
    <property type="component" value="Chromosome"/>
</dbReference>
<feature type="site" description="Transition state stabilizer" evidence="7 10">
    <location>
        <position position="20"/>
    </location>
</feature>
<protein>
    <recommendedName>
        <fullName evidence="5 7">3-dehydroquinate dehydratase</fullName>
        <shortName evidence="7">3-dehydroquinase</shortName>
        <ecNumber evidence="5 7">4.2.1.10</ecNumber>
    </recommendedName>
    <alternativeName>
        <fullName evidence="7">Type II DHQase</fullName>
    </alternativeName>
</protein>
<dbReference type="GO" id="GO:0008652">
    <property type="term" value="P:amino acid biosynthetic process"/>
    <property type="evidence" value="ECO:0007669"/>
    <property type="project" value="UniProtKB-KW"/>
</dbReference>
<evidence type="ECO:0000256" key="9">
    <source>
        <dbReference type="PIRSR" id="PIRSR001399-2"/>
    </source>
</evidence>
<comment type="function">
    <text evidence="7">Catalyzes a trans-dehydration via an enolate intermediate.</text>
</comment>
<dbReference type="SUPFAM" id="SSF52304">
    <property type="entry name" value="Type II 3-dehydroquinate dehydratase"/>
    <property type="match status" value="1"/>
</dbReference>
<dbReference type="PIRSF" id="PIRSF001399">
    <property type="entry name" value="DHquinase_II"/>
    <property type="match status" value="1"/>
</dbReference>
<comment type="subunit">
    <text evidence="4 7">Homododecamer.</text>
</comment>
<dbReference type="NCBIfam" id="NF003805">
    <property type="entry name" value="PRK05395.1-2"/>
    <property type="match status" value="1"/>
</dbReference>
<dbReference type="CDD" id="cd00466">
    <property type="entry name" value="DHQase_II"/>
    <property type="match status" value="1"/>
</dbReference>
<evidence type="ECO:0000313" key="12">
    <source>
        <dbReference type="EMBL" id="QAZ67823.1"/>
    </source>
</evidence>
<feature type="binding site" evidence="7 9">
    <location>
        <position position="118"/>
    </location>
    <ligand>
        <name>substrate</name>
    </ligand>
</feature>
<dbReference type="PANTHER" id="PTHR21272">
    <property type="entry name" value="CATABOLIC 3-DEHYDROQUINASE"/>
    <property type="match status" value="1"/>
</dbReference>
<dbReference type="Pfam" id="PF01220">
    <property type="entry name" value="DHquinase_II"/>
    <property type="match status" value="1"/>
</dbReference>
<sequence length="157" mass="17250">MRKVKILVLNGPNLGFIGVRQPEIYGSRTIEDLSQLVADILGPQAERLELQFHQANSEGHCIDRLEQAWKDGLDGIVLNAGAYTHTSLALADCLAWIGIPCVEVHISNIFARTDEPLRHKSLIGKNCIGCIAGFGVTSYALAVVALWRQITENPNYI</sequence>
<gene>
    <name evidence="7" type="primary">aroQ</name>
    <name evidence="12" type="ORF">C3Y92_11560</name>
</gene>
<evidence type="ECO:0000256" key="8">
    <source>
        <dbReference type="PIRSR" id="PIRSR001399-1"/>
    </source>
</evidence>
<reference evidence="12 13" key="1">
    <citation type="submission" date="2018-02" db="EMBL/GenBank/DDBJ databases">
        <title>Genome sequence of Desulfovibrio carbinolicus DSM 3852.</title>
        <authorList>
            <person name="Wilbanks E."/>
            <person name="Skennerton C.T."/>
            <person name="Orphan V.J."/>
        </authorList>
    </citation>
    <scope>NUCLEOTIDE SEQUENCE [LARGE SCALE GENOMIC DNA]</scope>
    <source>
        <strain evidence="12 13">DSM 3852</strain>
    </source>
</reference>
<keyword evidence="11" id="KW-1133">Transmembrane helix</keyword>
<feature type="binding site" evidence="7 9">
    <location>
        <begin position="106"/>
        <end position="107"/>
    </location>
    <ligand>
        <name>substrate</name>
    </ligand>
</feature>
<dbReference type="Gene3D" id="3.40.50.9100">
    <property type="entry name" value="Dehydroquinase, class II"/>
    <property type="match status" value="1"/>
</dbReference>
<feature type="transmembrane region" description="Helical" evidence="11">
    <location>
        <begin position="127"/>
        <end position="147"/>
    </location>
</feature>
<dbReference type="HAMAP" id="MF_00169">
    <property type="entry name" value="AroQ"/>
    <property type="match status" value="1"/>
</dbReference>
<dbReference type="OrthoDB" id="9790793at2"/>
<dbReference type="GO" id="GO:0009073">
    <property type="term" value="P:aromatic amino acid family biosynthetic process"/>
    <property type="evidence" value="ECO:0007669"/>
    <property type="project" value="UniProtKB-KW"/>
</dbReference>
<keyword evidence="6 7" id="KW-0456">Lyase</keyword>
<dbReference type="EMBL" id="CP026538">
    <property type="protein sequence ID" value="QAZ67823.1"/>
    <property type="molecule type" value="Genomic_DNA"/>
</dbReference>
<dbReference type="PANTHER" id="PTHR21272:SF3">
    <property type="entry name" value="CATABOLIC 3-DEHYDROQUINASE"/>
    <property type="match status" value="1"/>
</dbReference>
<evidence type="ECO:0000256" key="7">
    <source>
        <dbReference type="HAMAP-Rule" id="MF_00169"/>
    </source>
</evidence>